<organism evidence="1 2">
    <name type="scientific">Nocardia seriolae</name>
    <dbReference type="NCBI Taxonomy" id="37332"/>
    <lineage>
        <taxon>Bacteria</taxon>
        <taxon>Bacillati</taxon>
        <taxon>Actinomycetota</taxon>
        <taxon>Actinomycetes</taxon>
        <taxon>Mycobacteriales</taxon>
        <taxon>Nocardiaceae</taxon>
        <taxon>Nocardia</taxon>
    </lineage>
</organism>
<proteinExistence type="predicted"/>
<evidence type="ECO:0000313" key="1">
    <source>
        <dbReference type="EMBL" id="GAP29941.1"/>
    </source>
</evidence>
<dbReference type="GeneID" id="93375208"/>
<keyword evidence="2" id="KW-1185">Reference proteome</keyword>
<dbReference type="AlphaFoldDB" id="A0A0B8N7W4"/>
<protein>
    <submittedName>
        <fullName evidence="1">Uncharacterized protein</fullName>
    </submittedName>
</protein>
<dbReference type="Gene3D" id="2.30.110.10">
    <property type="entry name" value="Electron Transport, Fmn-binding Protein, Chain A"/>
    <property type="match status" value="1"/>
</dbReference>
<dbReference type="GO" id="GO:0016491">
    <property type="term" value="F:oxidoreductase activity"/>
    <property type="evidence" value="ECO:0007669"/>
    <property type="project" value="InterPro"/>
</dbReference>
<dbReference type="EMBL" id="BBYQ01000068">
    <property type="protein sequence ID" value="GAP29941.1"/>
    <property type="molecule type" value="Genomic_DNA"/>
</dbReference>
<accession>A0A0B8N7W4</accession>
<dbReference type="Pfam" id="PF04075">
    <property type="entry name" value="F420H2_quin_red"/>
    <property type="match status" value="1"/>
</dbReference>
<dbReference type="RefSeq" id="WP_052086634.1">
    <property type="nucleotide sequence ID" value="NZ_AP017900.1"/>
</dbReference>
<gene>
    <name evidence="1" type="ORF">NSK11_contig00068-0031</name>
</gene>
<dbReference type="InterPro" id="IPR004378">
    <property type="entry name" value="F420H2_quin_Rdtase"/>
</dbReference>
<dbReference type="InterPro" id="IPR012349">
    <property type="entry name" value="Split_barrel_FMN-bd"/>
</dbReference>
<sequence>MRTNHGHPIRERFGGIVAPVDYTSPTGYRPGPAPYRRLQPLGQLLTRCGLSPGYAVVLEVPGRRTGNIRRTNLVRVDHDGRHFLVSLGGESEWVRNVRAADGRVVLGRRECRAARLTEIPPAERPPVIRAYLHRAGRAGRSWGAAREARHYFGVTTDPADAELRGIAERYPVFRVDYRTPSRSTPCPAAGLP</sequence>
<dbReference type="Proteomes" id="UP000037179">
    <property type="component" value="Unassembled WGS sequence"/>
</dbReference>
<reference evidence="2" key="1">
    <citation type="submission" date="2015-07" db="EMBL/GenBank/DDBJ databases">
        <title>Nocardia seriolae U-1 whole genome shotgun sequence.</title>
        <authorList>
            <person name="Imajoh M."/>
            <person name="Fukumoto Y."/>
            <person name="Sukeda M."/>
            <person name="Yamane J."/>
            <person name="Yamasaki K."/>
            <person name="Shimizu M."/>
            <person name="Ohnishi K."/>
            <person name="Oshima S."/>
        </authorList>
    </citation>
    <scope>NUCLEOTIDE SEQUENCE [LARGE SCALE GENOMIC DNA]</scope>
    <source>
        <strain evidence="2">U-1</strain>
    </source>
</reference>
<evidence type="ECO:0000313" key="2">
    <source>
        <dbReference type="Proteomes" id="UP000037179"/>
    </source>
</evidence>
<reference evidence="1 2" key="2">
    <citation type="journal article" date="2016" name="Genome Announc.">
        <title>Draft Genome Sequence of Erythromycin- and Oxytetracycline-Sensitive Nocardia seriolae Strain U-1 (NBRC 110359).</title>
        <authorList>
            <person name="Imajoh M."/>
            <person name="Sukeda M."/>
            <person name="Shimizu M."/>
            <person name="Yamane J."/>
            <person name="Ohnishi K."/>
            <person name="Oshima S."/>
        </authorList>
    </citation>
    <scope>NUCLEOTIDE SEQUENCE [LARGE SCALE GENOMIC DNA]</scope>
    <source>
        <strain evidence="1 2">U-1</strain>
    </source>
</reference>
<name>A0A0B8N7W4_9NOCA</name>
<comment type="caution">
    <text evidence="1">The sequence shown here is derived from an EMBL/GenBank/DDBJ whole genome shotgun (WGS) entry which is preliminary data.</text>
</comment>